<name>A0AAQ3S5N9_VIGMU</name>
<feature type="non-terminal residue" evidence="1">
    <location>
        <position position="102"/>
    </location>
</feature>
<dbReference type="EMBL" id="CP144698">
    <property type="protein sequence ID" value="WVZ16651.1"/>
    <property type="molecule type" value="Genomic_DNA"/>
</dbReference>
<evidence type="ECO:0000313" key="1">
    <source>
        <dbReference type="EMBL" id="WVZ16651.1"/>
    </source>
</evidence>
<accession>A0AAQ3S5N9</accession>
<dbReference type="Proteomes" id="UP001374535">
    <property type="component" value="Chromosome 3"/>
</dbReference>
<gene>
    <name evidence="1" type="ORF">V8G54_009633</name>
</gene>
<reference evidence="1 2" key="1">
    <citation type="journal article" date="2023" name="Life. Sci Alliance">
        <title>Evolutionary insights into 3D genome organization and epigenetic landscape of Vigna mungo.</title>
        <authorList>
            <person name="Junaid A."/>
            <person name="Singh B."/>
            <person name="Bhatia S."/>
        </authorList>
    </citation>
    <scope>NUCLEOTIDE SEQUENCE [LARGE SCALE GENOMIC DNA]</scope>
    <source>
        <strain evidence="1">Urdbean</strain>
    </source>
</reference>
<protein>
    <submittedName>
        <fullName evidence="1">Uncharacterized protein</fullName>
    </submittedName>
</protein>
<proteinExistence type="predicted"/>
<keyword evidence="2" id="KW-1185">Reference proteome</keyword>
<dbReference type="AlphaFoldDB" id="A0AAQ3S5N9"/>
<sequence>MHDLATFLGGEFYFRADEHGKETKIDRKTRHLSFTRFSDSVSDTEVLDMVKFSRTFLPTEYEYSPFKNRNTVSIIVSMLKYLRVLSFSHLQCQLVLPDSIGE</sequence>
<organism evidence="1 2">
    <name type="scientific">Vigna mungo</name>
    <name type="common">Black gram</name>
    <name type="synonym">Phaseolus mungo</name>
    <dbReference type="NCBI Taxonomy" id="3915"/>
    <lineage>
        <taxon>Eukaryota</taxon>
        <taxon>Viridiplantae</taxon>
        <taxon>Streptophyta</taxon>
        <taxon>Embryophyta</taxon>
        <taxon>Tracheophyta</taxon>
        <taxon>Spermatophyta</taxon>
        <taxon>Magnoliopsida</taxon>
        <taxon>eudicotyledons</taxon>
        <taxon>Gunneridae</taxon>
        <taxon>Pentapetalae</taxon>
        <taxon>rosids</taxon>
        <taxon>fabids</taxon>
        <taxon>Fabales</taxon>
        <taxon>Fabaceae</taxon>
        <taxon>Papilionoideae</taxon>
        <taxon>50 kb inversion clade</taxon>
        <taxon>NPAAA clade</taxon>
        <taxon>indigoferoid/millettioid clade</taxon>
        <taxon>Phaseoleae</taxon>
        <taxon>Vigna</taxon>
    </lineage>
</organism>
<evidence type="ECO:0000313" key="2">
    <source>
        <dbReference type="Proteomes" id="UP001374535"/>
    </source>
</evidence>